<evidence type="ECO:0000256" key="1">
    <source>
        <dbReference type="ARBA" id="ARBA00010112"/>
    </source>
</evidence>
<protein>
    <submittedName>
        <fullName evidence="3">Uncharacterized protein</fullName>
    </submittedName>
</protein>
<name>A0A915I728_ROMCU</name>
<dbReference type="Gene3D" id="2.60.40.3330">
    <property type="match status" value="1"/>
</dbReference>
<dbReference type="InterPro" id="IPR001534">
    <property type="entry name" value="Transthyretin-like"/>
</dbReference>
<comment type="similarity">
    <text evidence="1">Belongs to the nematode transthyretin-like family.</text>
</comment>
<dbReference type="Proteomes" id="UP000887565">
    <property type="component" value="Unplaced"/>
</dbReference>
<dbReference type="WBParaSite" id="nRc.2.0.1.t09572-RA">
    <property type="protein sequence ID" value="nRc.2.0.1.t09572-RA"/>
    <property type="gene ID" value="nRc.2.0.1.g09572"/>
</dbReference>
<reference evidence="3" key="1">
    <citation type="submission" date="2022-11" db="UniProtKB">
        <authorList>
            <consortium name="WormBaseParasite"/>
        </authorList>
    </citation>
    <scope>IDENTIFICATION</scope>
</reference>
<evidence type="ECO:0000313" key="3">
    <source>
        <dbReference type="WBParaSite" id="nRc.2.0.1.t09572-RA"/>
    </source>
</evidence>
<keyword evidence="2" id="KW-1185">Reference proteome</keyword>
<dbReference type="AlphaFoldDB" id="A0A915I728"/>
<accession>A0A915I728</accession>
<evidence type="ECO:0000313" key="2">
    <source>
        <dbReference type="Proteomes" id="UP000887565"/>
    </source>
</evidence>
<sequence>MCLCYDVAIQTPEITTLINYNNVLDRDPPDDILALTETDFNGEFSLAGSDDEMGNIETKVEIHRSREILSISNDLLWIKHIAANYTNSRKIIDFGTINLDGC</sequence>
<organism evidence="2 3">
    <name type="scientific">Romanomermis culicivorax</name>
    <name type="common">Nematode worm</name>
    <dbReference type="NCBI Taxonomy" id="13658"/>
    <lineage>
        <taxon>Eukaryota</taxon>
        <taxon>Metazoa</taxon>
        <taxon>Ecdysozoa</taxon>
        <taxon>Nematoda</taxon>
        <taxon>Enoplea</taxon>
        <taxon>Dorylaimia</taxon>
        <taxon>Mermithida</taxon>
        <taxon>Mermithoidea</taxon>
        <taxon>Mermithidae</taxon>
        <taxon>Romanomermis</taxon>
    </lineage>
</organism>
<dbReference type="Pfam" id="PF01060">
    <property type="entry name" value="TTR-52"/>
    <property type="match status" value="1"/>
</dbReference>
<proteinExistence type="inferred from homology"/>
<dbReference type="GO" id="GO:0009986">
    <property type="term" value="C:cell surface"/>
    <property type="evidence" value="ECO:0007669"/>
    <property type="project" value="InterPro"/>
</dbReference>
<dbReference type="InterPro" id="IPR038479">
    <property type="entry name" value="Transthyretin-like_sf"/>
</dbReference>